<dbReference type="Gene3D" id="3.40.390.30">
    <property type="entry name" value="Metalloproteases ('zincins'), catalytic domain"/>
    <property type="match status" value="1"/>
</dbReference>
<dbReference type="InterPro" id="IPR002036">
    <property type="entry name" value="YbeY"/>
</dbReference>
<proteinExistence type="inferred from homology"/>
<gene>
    <name evidence="9" type="ORF">QTG54_011035</name>
</gene>
<reference evidence="9" key="1">
    <citation type="submission" date="2023-06" db="EMBL/GenBank/DDBJ databases">
        <title>Survivors Of The Sea: Transcriptome response of Skeletonema marinoi to long-term dormancy.</title>
        <authorList>
            <person name="Pinder M.I.M."/>
            <person name="Kourtchenko O."/>
            <person name="Robertson E.K."/>
            <person name="Larsson T."/>
            <person name="Maumus F."/>
            <person name="Osuna-Cruz C.M."/>
            <person name="Vancaester E."/>
            <person name="Stenow R."/>
            <person name="Vandepoele K."/>
            <person name="Ploug H."/>
            <person name="Bruchert V."/>
            <person name="Godhe A."/>
            <person name="Topel M."/>
        </authorList>
    </citation>
    <scope>NUCLEOTIDE SEQUENCE</scope>
    <source>
        <strain evidence="9">R05AC</strain>
    </source>
</reference>
<evidence type="ECO:0000256" key="5">
    <source>
        <dbReference type="ARBA" id="ARBA00022759"/>
    </source>
</evidence>
<protein>
    <recommendedName>
        <fullName evidence="11">YbeY/UPF0054 family metalloprotein</fullName>
    </recommendedName>
</protein>
<sequence length="372" mass="42428">MNHQTRRLFSKMSSITTYHQAALSSVMSHYSSAASFAACNAPPPAFVPIGWWRSNRSLIQQQQQQRKKHQSMMTRLFGCNPNSPDAHPGDILLDDDRLNNNNDDDDANNNNNNNNPNILPINLSALRQTIEHTREIIGYPTYDISVSLITDSQMREINSISRGIDAPTDVLSFCFQEEDEMIEPGVLGDVQFDTPDFYNLGDVLIDVEYVQRRCEEDRKMHIREAAERDESDKIEKNGGGLVEGEVITDEQAFEATAADSTTTIQQEQQSDDNEEVNTDIESSDDDDEEYEYIEIEVEEYDDRGVAPQMQYIYDPEIRIHMLLVHGMLHLVGYDHIEDDDYELMVVREDEVLAELRRRLGNNFGVSGKALPE</sequence>
<comment type="caution">
    <text evidence="9">The sequence shown here is derived from an EMBL/GenBank/DDBJ whole genome shotgun (WGS) entry which is preliminary data.</text>
</comment>
<keyword evidence="5" id="KW-0255">Endonuclease</keyword>
<dbReference type="Proteomes" id="UP001224775">
    <property type="component" value="Unassembled WGS sequence"/>
</dbReference>
<organism evidence="9 10">
    <name type="scientific">Skeletonema marinoi</name>
    <dbReference type="NCBI Taxonomy" id="267567"/>
    <lineage>
        <taxon>Eukaryota</taxon>
        <taxon>Sar</taxon>
        <taxon>Stramenopiles</taxon>
        <taxon>Ochrophyta</taxon>
        <taxon>Bacillariophyta</taxon>
        <taxon>Coscinodiscophyceae</taxon>
        <taxon>Thalassiosirophycidae</taxon>
        <taxon>Thalassiosirales</taxon>
        <taxon>Skeletonemataceae</taxon>
        <taxon>Skeletonema</taxon>
        <taxon>Skeletonema marinoi-dohrnii complex</taxon>
    </lineage>
</organism>
<evidence type="ECO:0000256" key="6">
    <source>
        <dbReference type="ARBA" id="ARBA00022801"/>
    </source>
</evidence>
<evidence type="ECO:0000256" key="4">
    <source>
        <dbReference type="ARBA" id="ARBA00022723"/>
    </source>
</evidence>
<dbReference type="HAMAP" id="MF_00009">
    <property type="entry name" value="Endoribonucl_YbeY"/>
    <property type="match status" value="1"/>
</dbReference>
<evidence type="ECO:0000256" key="1">
    <source>
        <dbReference type="ARBA" id="ARBA00001947"/>
    </source>
</evidence>
<keyword evidence="10" id="KW-1185">Reference proteome</keyword>
<dbReference type="GO" id="GO:0046872">
    <property type="term" value="F:metal ion binding"/>
    <property type="evidence" value="ECO:0007669"/>
    <property type="project" value="UniProtKB-KW"/>
</dbReference>
<name>A0AAD8Y2D8_9STRA</name>
<dbReference type="GO" id="GO:0004222">
    <property type="term" value="F:metalloendopeptidase activity"/>
    <property type="evidence" value="ECO:0007669"/>
    <property type="project" value="InterPro"/>
</dbReference>
<feature type="compositionally biased region" description="Polar residues" evidence="8">
    <location>
        <begin position="258"/>
        <end position="268"/>
    </location>
</feature>
<feature type="compositionally biased region" description="Acidic residues" evidence="8">
    <location>
        <begin position="269"/>
        <end position="288"/>
    </location>
</feature>
<dbReference type="GO" id="GO:0006364">
    <property type="term" value="P:rRNA processing"/>
    <property type="evidence" value="ECO:0007669"/>
    <property type="project" value="InterPro"/>
</dbReference>
<evidence type="ECO:0008006" key="11">
    <source>
        <dbReference type="Google" id="ProtNLM"/>
    </source>
</evidence>
<dbReference type="EMBL" id="JATAAI010000021">
    <property type="protein sequence ID" value="KAK1738366.1"/>
    <property type="molecule type" value="Genomic_DNA"/>
</dbReference>
<dbReference type="PROSITE" id="PS01306">
    <property type="entry name" value="UPF0054"/>
    <property type="match status" value="1"/>
</dbReference>
<evidence type="ECO:0000256" key="2">
    <source>
        <dbReference type="ARBA" id="ARBA00010875"/>
    </source>
</evidence>
<dbReference type="SUPFAM" id="SSF55486">
    <property type="entry name" value="Metalloproteases ('zincins'), catalytic domain"/>
    <property type="match status" value="2"/>
</dbReference>
<accession>A0AAD8Y2D8</accession>
<dbReference type="PANTHER" id="PTHR46986">
    <property type="entry name" value="ENDORIBONUCLEASE YBEY, CHLOROPLASTIC"/>
    <property type="match status" value="1"/>
</dbReference>
<dbReference type="GO" id="GO:0004519">
    <property type="term" value="F:endonuclease activity"/>
    <property type="evidence" value="ECO:0007669"/>
    <property type="project" value="UniProtKB-KW"/>
</dbReference>
<comment type="similarity">
    <text evidence="2">Belongs to the endoribonuclease YbeY family.</text>
</comment>
<dbReference type="InterPro" id="IPR023091">
    <property type="entry name" value="MetalPrtase_cat_dom_sf_prd"/>
</dbReference>
<keyword evidence="4" id="KW-0479">Metal-binding</keyword>
<feature type="region of interest" description="Disordered" evidence="8">
    <location>
        <begin position="257"/>
        <end position="288"/>
    </location>
</feature>
<evidence type="ECO:0000256" key="7">
    <source>
        <dbReference type="ARBA" id="ARBA00022833"/>
    </source>
</evidence>
<keyword evidence="3" id="KW-0540">Nuclease</keyword>
<dbReference type="Pfam" id="PF02130">
    <property type="entry name" value="YbeY"/>
    <property type="match status" value="2"/>
</dbReference>
<evidence type="ECO:0000313" key="10">
    <source>
        <dbReference type="Proteomes" id="UP001224775"/>
    </source>
</evidence>
<evidence type="ECO:0000313" key="9">
    <source>
        <dbReference type="EMBL" id="KAK1738366.1"/>
    </source>
</evidence>
<evidence type="ECO:0000256" key="3">
    <source>
        <dbReference type="ARBA" id="ARBA00022722"/>
    </source>
</evidence>
<dbReference type="PANTHER" id="PTHR46986:SF1">
    <property type="entry name" value="ENDORIBONUCLEASE YBEY, CHLOROPLASTIC"/>
    <property type="match status" value="1"/>
</dbReference>
<keyword evidence="7" id="KW-0862">Zinc</keyword>
<keyword evidence="6" id="KW-0378">Hydrolase</keyword>
<dbReference type="AlphaFoldDB" id="A0AAD8Y2D8"/>
<comment type="cofactor">
    <cofactor evidence="1">
        <name>Zn(2+)</name>
        <dbReference type="ChEBI" id="CHEBI:29105"/>
    </cofactor>
</comment>
<feature type="region of interest" description="Disordered" evidence="8">
    <location>
        <begin position="77"/>
        <end position="116"/>
    </location>
</feature>
<dbReference type="NCBIfam" id="TIGR00043">
    <property type="entry name" value="rRNA maturation RNase YbeY"/>
    <property type="match status" value="1"/>
</dbReference>
<evidence type="ECO:0000256" key="8">
    <source>
        <dbReference type="SAM" id="MobiDB-lite"/>
    </source>
</evidence>
<dbReference type="InterPro" id="IPR020549">
    <property type="entry name" value="YbeY_CS"/>
</dbReference>